<organism evidence="1 2">
    <name type="scientific">Rotaria sordida</name>
    <dbReference type="NCBI Taxonomy" id="392033"/>
    <lineage>
        <taxon>Eukaryota</taxon>
        <taxon>Metazoa</taxon>
        <taxon>Spiralia</taxon>
        <taxon>Gnathifera</taxon>
        <taxon>Rotifera</taxon>
        <taxon>Eurotatoria</taxon>
        <taxon>Bdelloidea</taxon>
        <taxon>Philodinida</taxon>
        <taxon>Philodinidae</taxon>
        <taxon>Rotaria</taxon>
    </lineage>
</organism>
<dbReference type="AlphaFoldDB" id="A0A820H8I1"/>
<evidence type="ECO:0000313" key="1">
    <source>
        <dbReference type="EMBL" id="CAF4287375.1"/>
    </source>
</evidence>
<dbReference type="EMBL" id="CAJOBE010029966">
    <property type="protein sequence ID" value="CAF4287375.1"/>
    <property type="molecule type" value="Genomic_DNA"/>
</dbReference>
<proteinExistence type="predicted"/>
<dbReference type="Proteomes" id="UP000663874">
    <property type="component" value="Unassembled WGS sequence"/>
</dbReference>
<protein>
    <submittedName>
        <fullName evidence="1">Uncharacterized protein</fullName>
    </submittedName>
</protein>
<comment type="caution">
    <text evidence="1">The sequence shown here is derived from an EMBL/GenBank/DDBJ whole genome shotgun (WGS) entry which is preliminary data.</text>
</comment>
<accession>A0A820H8I1</accession>
<feature type="non-terminal residue" evidence="1">
    <location>
        <position position="17"/>
    </location>
</feature>
<evidence type="ECO:0000313" key="2">
    <source>
        <dbReference type="Proteomes" id="UP000663874"/>
    </source>
</evidence>
<name>A0A820H8I1_9BILA</name>
<reference evidence="1" key="1">
    <citation type="submission" date="2021-02" db="EMBL/GenBank/DDBJ databases">
        <authorList>
            <person name="Nowell W R."/>
        </authorList>
    </citation>
    <scope>NUCLEOTIDE SEQUENCE</scope>
</reference>
<sequence>MLVQPINNNVDSPDGGA</sequence>
<gene>
    <name evidence="1" type="ORF">FNK824_LOCUS40134</name>
</gene>